<feature type="domain" description="Prokaryotic glutathione synthetase N-terminal" evidence="1">
    <location>
        <begin position="2"/>
        <end position="58"/>
    </location>
</feature>
<gene>
    <name evidence="2" type="primary">gshB_3</name>
    <name evidence="2" type="ORF">NCTC9001_06054</name>
</gene>
<dbReference type="EC" id="6.3.2.3" evidence="2"/>
<dbReference type="EMBL" id="CAADIS010000005">
    <property type="protein sequence ID" value="VFS39610.1"/>
    <property type="molecule type" value="Genomic_DNA"/>
</dbReference>
<dbReference type="GO" id="GO:0004363">
    <property type="term" value="F:glutathione synthase activity"/>
    <property type="evidence" value="ECO:0007669"/>
    <property type="project" value="UniProtKB-EC"/>
</dbReference>
<dbReference type="SUPFAM" id="SSF52440">
    <property type="entry name" value="PreATP-grasp domain"/>
    <property type="match status" value="1"/>
</dbReference>
<sequence length="64" mass="7562">MIKLGIVMDPIANINIKKDSSFAMLLEAQRRGYELHYMEMADLYLINGEARARTRTFERRTELR</sequence>
<dbReference type="AlphaFoldDB" id="A0A484YT44"/>
<reference evidence="2 3" key="1">
    <citation type="submission" date="2019-03" db="EMBL/GenBank/DDBJ databases">
        <authorList>
            <consortium name="Pathogen Informatics"/>
        </authorList>
    </citation>
    <scope>NUCLEOTIDE SEQUENCE [LARGE SCALE GENOMIC DNA]</scope>
    <source>
        <strain evidence="2 3">NCTC9001</strain>
    </source>
</reference>
<evidence type="ECO:0000259" key="1">
    <source>
        <dbReference type="Pfam" id="PF02951"/>
    </source>
</evidence>
<dbReference type="Pfam" id="PF02951">
    <property type="entry name" value="GSH-S_N"/>
    <property type="match status" value="1"/>
</dbReference>
<dbReference type="Gene3D" id="3.40.50.20">
    <property type="match status" value="1"/>
</dbReference>
<evidence type="ECO:0000313" key="3">
    <source>
        <dbReference type="Proteomes" id="UP000372890"/>
    </source>
</evidence>
<proteinExistence type="predicted"/>
<evidence type="ECO:0000313" key="2">
    <source>
        <dbReference type="EMBL" id="VFS39610.1"/>
    </source>
</evidence>
<dbReference type="InterPro" id="IPR016185">
    <property type="entry name" value="PreATP-grasp_dom_sf"/>
</dbReference>
<name>A0A484YT44_ECOLX</name>
<keyword evidence="2" id="KW-0436">Ligase</keyword>
<dbReference type="Proteomes" id="UP000372890">
    <property type="component" value="Unassembled WGS sequence"/>
</dbReference>
<dbReference type="InterPro" id="IPR004215">
    <property type="entry name" value="GSHS_N"/>
</dbReference>
<accession>A0A484YT44</accession>
<protein>
    <submittedName>
        <fullName evidence="2">Glutathione synthetase</fullName>
        <ecNumber evidence="2">6.3.2.3</ecNumber>
    </submittedName>
</protein>
<organism evidence="2 3">
    <name type="scientific">Escherichia coli</name>
    <dbReference type="NCBI Taxonomy" id="562"/>
    <lineage>
        <taxon>Bacteria</taxon>
        <taxon>Pseudomonadati</taxon>
        <taxon>Pseudomonadota</taxon>
        <taxon>Gammaproteobacteria</taxon>
        <taxon>Enterobacterales</taxon>
        <taxon>Enterobacteriaceae</taxon>
        <taxon>Escherichia</taxon>
    </lineage>
</organism>